<proteinExistence type="predicted"/>
<feature type="compositionally biased region" description="Polar residues" evidence="1">
    <location>
        <begin position="393"/>
        <end position="407"/>
    </location>
</feature>
<evidence type="ECO:0000313" key="4">
    <source>
        <dbReference type="Proteomes" id="UP000654075"/>
    </source>
</evidence>
<reference evidence="3" key="1">
    <citation type="submission" date="2021-02" db="EMBL/GenBank/DDBJ databases">
        <authorList>
            <person name="Dougan E. K."/>
            <person name="Rhodes N."/>
            <person name="Thang M."/>
            <person name="Chan C."/>
        </authorList>
    </citation>
    <scope>NUCLEOTIDE SEQUENCE</scope>
</reference>
<feature type="chain" id="PRO_5032269241" description="Secreted protein" evidence="2">
    <location>
        <begin position="27"/>
        <end position="515"/>
    </location>
</feature>
<accession>A0A813DNV0</accession>
<feature type="compositionally biased region" description="Polar residues" evidence="1">
    <location>
        <begin position="483"/>
        <end position="495"/>
    </location>
</feature>
<feature type="compositionally biased region" description="Low complexity" evidence="1">
    <location>
        <begin position="418"/>
        <end position="437"/>
    </location>
</feature>
<feature type="signal peptide" evidence="2">
    <location>
        <begin position="1"/>
        <end position="26"/>
    </location>
</feature>
<evidence type="ECO:0008006" key="5">
    <source>
        <dbReference type="Google" id="ProtNLM"/>
    </source>
</evidence>
<keyword evidence="4" id="KW-1185">Reference proteome</keyword>
<sequence>MTLRAVSRQVLLLVLLLPFQSGGVLRYPDGSFESRYPLHVDECALPGRALGPESQGCLLRLRKHLLEDADCNRVICDNILTSTPMEVYSNQTDWAPFKNLCGHMQELFQAVYDIGVGLVDREAVEEDRQELERLWQVFLASEGISPPDLDELPVHEVCVHKLVRKCGEDGRMLPEKVRETCLPCAASNGAVAFNKLDGACDAQARDLLEPWRVRQSFAARAAVLAMLRSLGKGARQGKADGKMPQTCLASSVPITTSFTGKKKLNGSMCTAIKGILGTSLQMLLLPMSVGKTKNGVFRSLSLRICVRGGGIGEEAPAADRKCEGLVAMVEVGVEVRLDSRRLRAEGDIPGFAREANPDSFKASGPKDSPDSAFAELQTPCRRPTSFRRRSAGQEVTTGSIPDSSGSPQKGKSAGGGAVSSSSRPTTAGEETASAASTFPTSRQSFRSFSWREEWTPGTDQDQSEPTVQKLESMAFPATLPVPAQQQSAHRTSSGQMPGLPPTLPAAAVQARSAAS</sequence>
<dbReference type="EMBL" id="CAJNNV010002513">
    <property type="protein sequence ID" value="CAE8587319.1"/>
    <property type="molecule type" value="Genomic_DNA"/>
</dbReference>
<protein>
    <recommendedName>
        <fullName evidence="5">Secreted protein</fullName>
    </recommendedName>
</protein>
<feature type="compositionally biased region" description="Low complexity" evidence="1">
    <location>
        <begin position="505"/>
        <end position="515"/>
    </location>
</feature>
<organism evidence="3 4">
    <name type="scientific">Polarella glacialis</name>
    <name type="common">Dinoflagellate</name>
    <dbReference type="NCBI Taxonomy" id="89957"/>
    <lineage>
        <taxon>Eukaryota</taxon>
        <taxon>Sar</taxon>
        <taxon>Alveolata</taxon>
        <taxon>Dinophyceae</taxon>
        <taxon>Suessiales</taxon>
        <taxon>Suessiaceae</taxon>
        <taxon>Polarella</taxon>
    </lineage>
</organism>
<dbReference type="Proteomes" id="UP000654075">
    <property type="component" value="Unassembled WGS sequence"/>
</dbReference>
<name>A0A813DNV0_POLGL</name>
<feature type="non-terminal residue" evidence="3">
    <location>
        <position position="1"/>
    </location>
</feature>
<evidence type="ECO:0000256" key="2">
    <source>
        <dbReference type="SAM" id="SignalP"/>
    </source>
</evidence>
<dbReference type="AlphaFoldDB" id="A0A813DNV0"/>
<evidence type="ECO:0000313" key="3">
    <source>
        <dbReference type="EMBL" id="CAE8587319.1"/>
    </source>
</evidence>
<gene>
    <name evidence="3" type="ORF">PGLA1383_LOCUS6159</name>
</gene>
<keyword evidence="2" id="KW-0732">Signal</keyword>
<feature type="region of interest" description="Disordered" evidence="1">
    <location>
        <begin position="348"/>
        <end position="515"/>
    </location>
</feature>
<feature type="compositionally biased region" description="Polar residues" evidence="1">
    <location>
        <begin position="457"/>
        <end position="466"/>
    </location>
</feature>
<feature type="compositionally biased region" description="Polar residues" evidence="1">
    <location>
        <begin position="438"/>
        <end position="447"/>
    </location>
</feature>
<comment type="caution">
    <text evidence="3">The sequence shown here is derived from an EMBL/GenBank/DDBJ whole genome shotgun (WGS) entry which is preliminary data.</text>
</comment>
<evidence type="ECO:0000256" key="1">
    <source>
        <dbReference type="SAM" id="MobiDB-lite"/>
    </source>
</evidence>